<dbReference type="OrthoDB" id="360074at2759"/>
<comment type="caution">
    <text evidence="2">The sequence shown here is derived from an EMBL/GenBank/DDBJ whole genome shotgun (WGS) entry which is preliminary data.</text>
</comment>
<dbReference type="VEuPathDB" id="ToxoDB:CSUI_001991"/>
<feature type="region of interest" description="Disordered" evidence="1">
    <location>
        <begin position="1153"/>
        <end position="1203"/>
    </location>
</feature>
<sequence>MNEEKKIMIEEKGNHTSCSSLPIVEREKEEDQQHQTATGESFYHLPCLMSDERNFLRSSFLSELKLSSSDSMERNECLVGGSRAERGKEVGDQHNPRVLTEGGMNPLSREDDEKENVIPFTGGKVSKSSLLNVREKEEFICGERKVQISCETGNTTDSPEGLVKRQQQQVQERGCVGASSLHVDGVYGSPEKENLRCIPLSQRTGEDRKTDGPSSPFKKEDVRMVRTERMPRVSSENKTLGGHTPQSSVQGCEVIPGDYSSKKAHHDGNLAGAEGAPPVSCDRPNTPGVHTPQPGVQSDGACDPGVSSLHSSAVNCPPVETTASHSVNDELHQDVCMTAEGSPHVPSDPPDMPPHLHTPQPGVHTPQPGVHTPQPGVHTPQPGDPSEVSCDDVEMRSAPSLNVMCQEVSRSPSPAGDTHRNKDNSTGKEQQAEESHTSRSPEDCILIEDSSDKDASPSPSDRKGDRITENSGSSVRSLPPTSTASSSNSSSTSTSTTRRTSGRIANHSNRGGPSGTSSSGASGGAGGTTRTTGRGGGGTAESRAGSTSSSNSSHSSAAAQSLSPEQEKVRQLYFPLLQETEKELHQTLSQGLPEVDTLSNPQVYLELKQHILSGPSSPSAADGGGDEDDEGGKTDSEDSSMSLLKRLLRALCEGSTLPLSSLVEAVQRVLKDDSEGHGEYSSLLQDTSADTLRSLIPVLLSRRSLGIPRRAGVGGGSAASLIISLSGAAAVSAAGNGSSSSSSSLSSSSSSPGASDVQAESSSSSSSATSQTHTSSSSSSSSSSLSTSLSSLTSWITPDKNEDTTPQCLWVWECAFLEGLPPFFKEKARKSRDKRTSISRKVKSLLRLRQCIEQGVEKEIFTAKEKVEVLRRKERQEEERRKEQALKKRRAEEARLEREREKRQKEDAKKEREKEKEKKKQVDEQSKQTTSSSLSPLSSKASQKNSEISSSSTTSTSSNSSRKSSSSSSQKDLQSMKGQQSFMASWLTRRPVGLCSGLNHSNNNRDISGGGKKSFLKRPSVGGARSSVTMGEESPGESKEGSRKGSASSGENGEQRRSDGVFDGEKDGEGVGTMREKGEGEGGEEEEREGEEDEEESRLRQEEEKAYALASYEANLWRVPFDKKEEFIQKALNLPQPLSPVPIDECTSIPFFDELPTEEDDDGDDTGEAKEEMDACKESLSTSSCPFTKTEKEKKKEEGEGEKDPVEFLSDFIQNYARPHMNSWKEFYSFYARNRYYIHKLPSNSTSSLMVYDHGGQQNTTGGGSGIGQLSSSSSLLSPSGGAVSSGENSSSSSCYSSGSSSSCPYRLYRQEMREVRQGLILTDYAGGVNCMNLRDLSYLRTAWLYLDDWKRPVRRLLLGKQA</sequence>
<feature type="compositionally biased region" description="Polar residues" evidence="1">
    <location>
        <begin position="234"/>
        <end position="250"/>
    </location>
</feature>
<feature type="compositionally biased region" description="Low complexity" evidence="1">
    <location>
        <begin position="481"/>
        <end position="499"/>
    </location>
</feature>
<feature type="region of interest" description="Disordered" evidence="1">
    <location>
        <begin position="869"/>
        <end position="1105"/>
    </location>
</feature>
<dbReference type="GeneID" id="94425404"/>
<feature type="compositionally biased region" description="Low complexity" evidence="1">
    <location>
        <begin position="927"/>
        <end position="969"/>
    </location>
</feature>
<feature type="compositionally biased region" description="Basic and acidic residues" evidence="1">
    <location>
        <begin position="204"/>
        <end position="231"/>
    </location>
</feature>
<feature type="compositionally biased region" description="Basic and acidic residues" evidence="1">
    <location>
        <begin position="1189"/>
        <end position="1203"/>
    </location>
</feature>
<dbReference type="RefSeq" id="XP_067925826.1">
    <property type="nucleotide sequence ID" value="XM_068062193.1"/>
</dbReference>
<keyword evidence="3" id="KW-1185">Reference proteome</keyword>
<feature type="region of interest" description="Disordered" evidence="1">
    <location>
        <begin position="186"/>
        <end position="567"/>
    </location>
</feature>
<evidence type="ECO:0000313" key="2">
    <source>
        <dbReference type="EMBL" id="PHJ24152.1"/>
    </source>
</evidence>
<accession>A0A2C6LAK5</accession>
<protein>
    <submittedName>
        <fullName evidence="2">Uncharacterized protein</fullName>
    </submittedName>
</protein>
<feature type="compositionally biased region" description="Polar residues" evidence="1">
    <location>
        <begin position="970"/>
        <end position="983"/>
    </location>
</feature>
<feature type="compositionally biased region" description="Basic and acidic residues" evidence="1">
    <location>
        <begin position="417"/>
        <end position="442"/>
    </location>
</feature>
<feature type="non-terminal residue" evidence="2">
    <location>
        <position position="1363"/>
    </location>
</feature>
<feature type="compositionally biased region" description="Acidic residues" evidence="1">
    <location>
        <begin position="1155"/>
        <end position="1166"/>
    </location>
</feature>
<proteinExistence type="predicted"/>
<dbReference type="EMBL" id="MIGC01000825">
    <property type="protein sequence ID" value="PHJ24152.1"/>
    <property type="molecule type" value="Genomic_DNA"/>
</dbReference>
<feature type="compositionally biased region" description="Basic and acidic residues" evidence="1">
    <location>
        <begin position="450"/>
        <end position="468"/>
    </location>
</feature>
<evidence type="ECO:0000256" key="1">
    <source>
        <dbReference type="SAM" id="MobiDB-lite"/>
    </source>
</evidence>
<feature type="compositionally biased region" description="Gly residues" evidence="1">
    <location>
        <begin position="521"/>
        <end position="539"/>
    </location>
</feature>
<feature type="compositionally biased region" description="Low complexity" evidence="1">
    <location>
        <begin position="540"/>
        <end position="559"/>
    </location>
</feature>
<evidence type="ECO:0000313" key="3">
    <source>
        <dbReference type="Proteomes" id="UP000221165"/>
    </source>
</evidence>
<feature type="compositionally biased region" description="Basic and acidic residues" evidence="1">
    <location>
        <begin position="869"/>
        <end position="926"/>
    </location>
</feature>
<feature type="compositionally biased region" description="Polar residues" evidence="1">
    <location>
        <begin position="469"/>
        <end position="480"/>
    </location>
</feature>
<feature type="region of interest" description="Disordered" evidence="1">
    <location>
        <begin position="1252"/>
        <end position="1302"/>
    </location>
</feature>
<reference evidence="2 3" key="1">
    <citation type="journal article" date="2017" name="Int. J. Parasitol.">
        <title>The genome of the protozoan parasite Cystoisospora suis and a reverse vaccinology approach to identify vaccine candidates.</title>
        <authorList>
            <person name="Palmieri N."/>
            <person name="Shrestha A."/>
            <person name="Ruttkowski B."/>
            <person name="Beck T."/>
            <person name="Vogl C."/>
            <person name="Tomley F."/>
            <person name="Blake D.P."/>
            <person name="Joachim A."/>
        </authorList>
    </citation>
    <scope>NUCLEOTIDE SEQUENCE [LARGE SCALE GENOMIC DNA]</scope>
    <source>
        <strain evidence="2 3">Wien I</strain>
    </source>
</reference>
<organism evidence="2 3">
    <name type="scientific">Cystoisospora suis</name>
    <dbReference type="NCBI Taxonomy" id="483139"/>
    <lineage>
        <taxon>Eukaryota</taxon>
        <taxon>Sar</taxon>
        <taxon>Alveolata</taxon>
        <taxon>Apicomplexa</taxon>
        <taxon>Conoidasida</taxon>
        <taxon>Coccidia</taxon>
        <taxon>Eucoccidiorida</taxon>
        <taxon>Eimeriorina</taxon>
        <taxon>Sarcocystidae</taxon>
        <taxon>Cystoisospora</taxon>
    </lineage>
</organism>
<feature type="compositionally biased region" description="Basic and acidic residues" evidence="1">
    <location>
        <begin position="1053"/>
        <end position="1080"/>
    </location>
</feature>
<feature type="region of interest" description="Disordered" evidence="1">
    <location>
        <begin position="740"/>
        <end position="785"/>
    </location>
</feature>
<feature type="region of interest" description="Disordered" evidence="1">
    <location>
        <begin position="613"/>
        <end position="639"/>
    </location>
</feature>
<name>A0A2C6LAK5_9APIC</name>
<gene>
    <name evidence="2" type="ORF">CSUI_001991</name>
</gene>
<feature type="compositionally biased region" description="Basic and acidic residues" evidence="1">
    <location>
        <begin position="1167"/>
        <end position="1177"/>
    </location>
</feature>
<feature type="compositionally biased region" description="Basic and acidic residues" evidence="1">
    <location>
        <begin position="84"/>
        <end position="95"/>
    </location>
</feature>
<feature type="compositionally biased region" description="Acidic residues" evidence="1">
    <location>
        <begin position="1081"/>
        <end position="1096"/>
    </location>
</feature>
<dbReference type="Proteomes" id="UP000221165">
    <property type="component" value="Unassembled WGS sequence"/>
</dbReference>
<feature type="compositionally biased region" description="Low complexity" evidence="1">
    <location>
        <begin position="1268"/>
        <end position="1302"/>
    </location>
</feature>
<feature type="region of interest" description="Disordered" evidence="1">
    <location>
        <begin position="84"/>
        <end position="110"/>
    </location>
</feature>